<keyword evidence="4" id="KW-0560">Oxidoreductase</keyword>
<dbReference type="Pfam" id="PF00175">
    <property type="entry name" value="NAD_binding_1"/>
    <property type="match status" value="1"/>
</dbReference>
<dbReference type="KEGG" id="rhf:EUB48_15145"/>
<dbReference type="Proteomes" id="UP000316798">
    <property type="component" value="Chromosome"/>
</dbReference>
<dbReference type="GO" id="GO:0046872">
    <property type="term" value="F:metal ion binding"/>
    <property type="evidence" value="ECO:0007669"/>
    <property type="project" value="UniProtKB-KW"/>
</dbReference>
<dbReference type="GO" id="GO:0051537">
    <property type="term" value="F:2 iron, 2 sulfur cluster binding"/>
    <property type="evidence" value="ECO:0007669"/>
    <property type="project" value="UniProtKB-KW"/>
</dbReference>
<evidence type="ECO:0000256" key="1">
    <source>
        <dbReference type="ARBA" id="ARBA00022630"/>
    </source>
</evidence>
<dbReference type="Gene3D" id="2.40.30.10">
    <property type="entry name" value="Translation factors"/>
    <property type="match status" value="1"/>
</dbReference>
<evidence type="ECO:0000259" key="8">
    <source>
        <dbReference type="PROSITE" id="PS51384"/>
    </source>
</evidence>
<dbReference type="InterPro" id="IPR012675">
    <property type="entry name" value="Beta-grasp_dom_sf"/>
</dbReference>
<protein>
    <submittedName>
        <fullName evidence="9">Oxidoreductase</fullName>
    </submittedName>
</protein>
<dbReference type="CDD" id="cd06185">
    <property type="entry name" value="PDR_like"/>
    <property type="match status" value="1"/>
</dbReference>
<dbReference type="Gene3D" id="3.40.50.80">
    <property type="entry name" value="Nucleotide-binding domain of ferredoxin-NADP reductase (FNR) module"/>
    <property type="match status" value="1"/>
</dbReference>
<keyword evidence="5" id="KW-0408">Iron</keyword>
<evidence type="ECO:0000259" key="7">
    <source>
        <dbReference type="PROSITE" id="PS51085"/>
    </source>
</evidence>
<dbReference type="PANTHER" id="PTHR47354:SF1">
    <property type="entry name" value="CARNITINE MONOOXYGENASE REDUCTASE SUBUNIT"/>
    <property type="match status" value="1"/>
</dbReference>
<dbReference type="SUPFAM" id="SSF63380">
    <property type="entry name" value="Riboflavin synthase domain-like"/>
    <property type="match status" value="1"/>
</dbReference>
<evidence type="ECO:0000313" key="9">
    <source>
        <dbReference type="EMBL" id="QDL38479.1"/>
    </source>
</evidence>
<keyword evidence="1" id="KW-0285">Flavoprotein</keyword>
<dbReference type="PROSITE" id="PS51085">
    <property type="entry name" value="2FE2S_FER_2"/>
    <property type="match status" value="1"/>
</dbReference>
<organism evidence="9 10">
    <name type="scientific">Rhodoferax sediminis</name>
    <dbReference type="NCBI Taxonomy" id="2509614"/>
    <lineage>
        <taxon>Bacteria</taxon>
        <taxon>Pseudomonadati</taxon>
        <taxon>Pseudomonadota</taxon>
        <taxon>Betaproteobacteria</taxon>
        <taxon>Burkholderiales</taxon>
        <taxon>Comamonadaceae</taxon>
        <taxon>Rhodoferax</taxon>
    </lineage>
</organism>
<dbReference type="PRINTS" id="PR00409">
    <property type="entry name" value="PHDIOXRDTASE"/>
</dbReference>
<feature type="domain" description="FAD-binding FR-type" evidence="8">
    <location>
        <begin position="1"/>
        <end position="101"/>
    </location>
</feature>
<dbReference type="SUPFAM" id="SSF54292">
    <property type="entry name" value="2Fe-2S ferredoxin-like"/>
    <property type="match status" value="1"/>
</dbReference>
<accession>A0A515DDL2</accession>
<dbReference type="Pfam" id="PF00111">
    <property type="entry name" value="Fer2"/>
    <property type="match status" value="1"/>
</dbReference>
<dbReference type="InterPro" id="IPR017927">
    <property type="entry name" value="FAD-bd_FR_type"/>
</dbReference>
<dbReference type="GO" id="GO:0016491">
    <property type="term" value="F:oxidoreductase activity"/>
    <property type="evidence" value="ECO:0007669"/>
    <property type="project" value="UniProtKB-KW"/>
</dbReference>
<dbReference type="InterPro" id="IPR050415">
    <property type="entry name" value="MRET"/>
</dbReference>
<dbReference type="RefSeq" id="WP_142819925.1">
    <property type="nucleotide sequence ID" value="NZ_CP035503.1"/>
</dbReference>
<dbReference type="InterPro" id="IPR017938">
    <property type="entry name" value="Riboflavin_synthase-like_b-brl"/>
</dbReference>
<sequence length="316" mass="34473">MLTLRVRSTTFEAEGILSFELVDPAGAELPAFEPGAHIDVHVPGGLTRRYSLCDPPWQRYHYRIAVLDVPGGRGGSRAMHEHVHAGDLIEVSEPRNFFPLASESGHAVLLAGGIGITPILAMMEQLKRLDHSFELHYCTQTPERTAFAGRMGQDTAAGRAHLHHDGGDWRKGLDMASLLREYRPGTHLYFCGPAGFMKAVKDASGHWPPDTVHFEYFGADPDVPTRAMPASGCDVVLKRSGNTIHVDPSQSILQAVRDAGVACESSCEAGMCGTCKVRYLSGSPEHTDFVLSDEERREFVLICCARVAEGPLVLDL</sequence>
<keyword evidence="10" id="KW-1185">Reference proteome</keyword>
<gene>
    <name evidence="9" type="ORF">EUB48_15145</name>
</gene>
<evidence type="ECO:0000256" key="2">
    <source>
        <dbReference type="ARBA" id="ARBA00022714"/>
    </source>
</evidence>
<dbReference type="InterPro" id="IPR039261">
    <property type="entry name" value="FNR_nucleotide-bd"/>
</dbReference>
<keyword evidence="6" id="KW-0411">Iron-sulfur</keyword>
<proteinExistence type="predicted"/>
<evidence type="ECO:0000256" key="6">
    <source>
        <dbReference type="ARBA" id="ARBA00023014"/>
    </source>
</evidence>
<name>A0A515DDL2_9BURK</name>
<dbReference type="InterPro" id="IPR001433">
    <property type="entry name" value="OxRdtase_FAD/NAD-bd"/>
</dbReference>
<evidence type="ECO:0000256" key="3">
    <source>
        <dbReference type="ARBA" id="ARBA00022723"/>
    </source>
</evidence>
<feature type="domain" description="2Fe-2S ferredoxin-type" evidence="7">
    <location>
        <begin position="233"/>
        <end position="316"/>
    </location>
</feature>
<dbReference type="InterPro" id="IPR006058">
    <property type="entry name" value="2Fe2S_fd_BS"/>
</dbReference>
<dbReference type="CDD" id="cd00207">
    <property type="entry name" value="fer2"/>
    <property type="match status" value="1"/>
</dbReference>
<dbReference type="PROSITE" id="PS00197">
    <property type="entry name" value="2FE2S_FER_1"/>
    <property type="match status" value="1"/>
</dbReference>
<dbReference type="PROSITE" id="PS51384">
    <property type="entry name" value="FAD_FR"/>
    <property type="match status" value="1"/>
</dbReference>
<reference evidence="9 10" key="1">
    <citation type="submission" date="2019-01" db="EMBL/GenBank/DDBJ databases">
        <title>Genomic insights into a novel species Rhodoferax sp.</title>
        <authorList>
            <person name="Jin L."/>
        </authorList>
    </citation>
    <scope>NUCLEOTIDE SEQUENCE [LARGE SCALE GENOMIC DNA]</scope>
    <source>
        <strain evidence="9 10">CHu59-6-5</strain>
    </source>
</reference>
<dbReference type="AlphaFoldDB" id="A0A515DDL2"/>
<dbReference type="SUPFAM" id="SSF52343">
    <property type="entry name" value="Ferredoxin reductase-like, C-terminal NADP-linked domain"/>
    <property type="match status" value="1"/>
</dbReference>
<dbReference type="OrthoDB" id="370747at2"/>
<evidence type="ECO:0000256" key="4">
    <source>
        <dbReference type="ARBA" id="ARBA00023002"/>
    </source>
</evidence>
<evidence type="ECO:0000313" key="10">
    <source>
        <dbReference type="Proteomes" id="UP000316798"/>
    </source>
</evidence>
<dbReference type="InterPro" id="IPR036010">
    <property type="entry name" value="2Fe-2S_ferredoxin-like_sf"/>
</dbReference>
<dbReference type="PANTHER" id="PTHR47354">
    <property type="entry name" value="NADH OXIDOREDUCTASE HCR"/>
    <property type="match status" value="1"/>
</dbReference>
<dbReference type="Gene3D" id="3.10.20.30">
    <property type="match status" value="1"/>
</dbReference>
<dbReference type="InterPro" id="IPR001041">
    <property type="entry name" value="2Fe-2S_ferredoxin-type"/>
</dbReference>
<evidence type="ECO:0000256" key="5">
    <source>
        <dbReference type="ARBA" id="ARBA00023004"/>
    </source>
</evidence>
<keyword evidence="2" id="KW-0001">2Fe-2S</keyword>
<dbReference type="EMBL" id="CP035503">
    <property type="protein sequence ID" value="QDL38479.1"/>
    <property type="molecule type" value="Genomic_DNA"/>
</dbReference>
<keyword evidence="3" id="KW-0479">Metal-binding</keyword>